<reference evidence="2 3" key="1">
    <citation type="journal article" date="2023" name="Life. Sci Alliance">
        <title>Evolutionary insights into 3D genome organization and epigenetic landscape of Vigna mungo.</title>
        <authorList>
            <person name="Junaid A."/>
            <person name="Singh B."/>
            <person name="Bhatia S."/>
        </authorList>
    </citation>
    <scope>NUCLEOTIDE SEQUENCE [LARGE SCALE GENOMIC DNA]</scope>
    <source>
        <strain evidence="2">Urdbean</strain>
    </source>
</reference>
<keyword evidence="3" id="KW-1185">Reference proteome</keyword>
<protein>
    <submittedName>
        <fullName evidence="2">Uncharacterized protein</fullName>
    </submittedName>
</protein>
<keyword evidence="1" id="KW-0472">Membrane</keyword>
<evidence type="ECO:0000256" key="1">
    <source>
        <dbReference type="SAM" id="Phobius"/>
    </source>
</evidence>
<dbReference type="AlphaFoldDB" id="A0AAQ3S558"/>
<keyword evidence="1" id="KW-1133">Transmembrane helix</keyword>
<organism evidence="2 3">
    <name type="scientific">Vigna mungo</name>
    <name type="common">Black gram</name>
    <name type="synonym">Phaseolus mungo</name>
    <dbReference type="NCBI Taxonomy" id="3915"/>
    <lineage>
        <taxon>Eukaryota</taxon>
        <taxon>Viridiplantae</taxon>
        <taxon>Streptophyta</taxon>
        <taxon>Embryophyta</taxon>
        <taxon>Tracheophyta</taxon>
        <taxon>Spermatophyta</taxon>
        <taxon>Magnoliopsida</taxon>
        <taxon>eudicotyledons</taxon>
        <taxon>Gunneridae</taxon>
        <taxon>Pentapetalae</taxon>
        <taxon>rosids</taxon>
        <taxon>fabids</taxon>
        <taxon>Fabales</taxon>
        <taxon>Fabaceae</taxon>
        <taxon>Papilionoideae</taxon>
        <taxon>50 kb inversion clade</taxon>
        <taxon>NPAAA clade</taxon>
        <taxon>indigoferoid/millettioid clade</taxon>
        <taxon>Phaseoleae</taxon>
        <taxon>Vigna</taxon>
    </lineage>
</organism>
<evidence type="ECO:0000313" key="2">
    <source>
        <dbReference type="EMBL" id="WVZ16129.1"/>
    </source>
</evidence>
<dbReference type="Proteomes" id="UP001374535">
    <property type="component" value="Chromosome 3"/>
</dbReference>
<sequence>MGGLYKAIWFSLGSRRGGSVSRSAAAPYGIHDKPATFHVATVVSLSSKGAPNPLLILSRFPINNRIRVFKKYSPFSFVCASLIPFRSNPRLIPISIFSLKIAIFFISCEFWVLIGFCCFDIIVGFGFQITFFLEFDIMVDFGLIKENFVIVPDQQVVFKLTEMITDDSPMTRTKLHV</sequence>
<dbReference type="EMBL" id="CP144698">
    <property type="protein sequence ID" value="WVZ16129.1"/>
    <property type="molecule type" value="Genomic_DNA"/>
</dbReference>
<evidence type="ECO:0000313" key="3">
    <source>
        <dbReference type="Proteomes" id="UP001374535"/>
    </source>
</evidence>
<keyword evidence="1" id="KW-0812">Transmembrane</keyword>
<gene>
    <name evidence="2" type="ORF">V8G54_009111</name>
</gene>
<accession>A0AAQ3S558</accession>
<feature type="transmembrane region" description="Helical" evidence="1">
    <location>
        <begin position="113"/>
        <end position="135"/>
    </location>
</feature>
<name>A0AAQ3S558_VIGMU</name>
<proteinExistence type="predicted"/>